<name>A0ABT0QA31_9FLAO</name>
<dbReference type="PANTHER" id="PTHR47799">
    <property type="entry name" value="OMEGA-AMIDASE YAFV"/>
    <property type="match status" value="1"/>
</dbReference>
<dbReference type="SUPFAM" id="SSF56317">
    <property type="entry name" value="Carbon-nitrogen hydrolase"/>
    <property type="match status" value="1"/>
</dbReference>
<dbReference type="Proteomes" id="UP001165381">
    <property type="component" value="Unassembled WGS sequence"/>
</dbReference>
<dbReference type="Pfam" id="PF00795">
    <property type="entry name" value="CN_hydrolase"/>
    <property type="match status" value="1"/>
</dbReference>
<dbReference type="InterPro" id="IPR052737">
    <property type="entry name" value="Omega-amidase_YafV"/>
</dbReference>
<evidence type="ECO:0000313" key="3">
    <source>
        <dbReference type="Proteomes" id="UP001165381"/>
    </source>
</evidence>
<dbReference type="EMBL" id="JAMFLZ010000001">
    <property type="protein sequence ID" value="MCL6293831.1"/>
    <property type="molecule type" value="Genomic_DNA"/>
</dbReference>
<dbReference type="Gene3D" id="3.60.110.10">
    <property type="entry name" value="Carbon-nitrogen hydrolase"/>
    <property type="match status" value="1"/>
</dbReference>
<sequence>MKDELKVALLQSDLVWEAPELNRKAFSEKIKDITEQVDIIILPEMFTTGFTMNAAEVAETMEGKTVEWMKYEASKHNTAIVGSVIILEDNAYYNRLLFVEPSGKITIYNKRHTFTLVGEDKVFAAGKEKVIIEYKGWSICPLVCYDLRFPVWARNTENYDVLIYVANWPKPRVSAWDALLKARAIENMSYCIGVNRIGIDGVNSEYSGHSAVYNVLGDLLTSFEVNKEQTEIVTLEKRHISAYRNKLKFLNDRDQFTLQ</sequence>
<dbReference type="CDD" id="cd07575">
    <property type="entry name" value="Xc-1258_like"/>
    <property type="match status" value="1"/>
</dbReference>
<evidence type="ECO:0000313" key="2">
    <source>
        <dbReference type="EMBL" id="MCL6293831.1"/>
    </source>
</evidence>
<dbReference type="PROSITE" id="PS50263">
    <property type="entry name" value="CN_HYDROLASE"/>
    <property type="match status" value="1"/>
</dbReference>
<evidence type="ECO:0000259" key="1">
    <source>
        <dbReference type="PROSITE" id="PS50263"/>
    </source>
</evidence>
<dbReference type="PANTHER" id="PTHR47799:SF1">
    <property type="entry name" value="OMEGA-AMIDASE YAFV"/>
    <property type="match status" value="1"/>
</dbReference>
<gene>
    <name evidence="2" type="ORF">M3P09_02425</name>
</gene>
<dbReference type="InterPro" id="IPR036526">
    <property type="entry name" value="C-N_Hydrolase_sf"/>
</dbReference>
<dbReference type="NCBIfam" id="NF007757">
    <property type="entry name" value="PRK10438.1"/>
    <property type="match status" value="1"/>
</dbReference>
<protein>
    <submittedName>
        <fullName evidence="2">Amidohydrolase</fullName>
    </submittedName>
</protein>
<organism evidence="2 3">
    <name type="scientific">Jejuia spongiicola</name>
    <dbReference type="NCBI Taxonomy" id="2942207"/>
    <lineage>
        <taxon>Bacteria</taxon>
        <taxon>Pseudomonadati</taxon>
        <taxon>Bacteroidota</taxon>
        <taxon>Flavobacteriia</taxon>
        <taxon>Flavobacteriales</taxon>
        <taxon>Flavobacteriaceae</taxon>
        <taxon>Jejuia</taxon>
    </lineage>
</organism>
<dbReference type="RefSeq" id="WP_249971879.1">
    <property type="nucleotide sequence ID" value="NZ_JAMFLZ010000001.1"/>
</dbReference>
<feature type="domain" description="CN hydrolase" evidence="1">
    <location>
        <begin position="5"/>
        <end position="242"/>
    </location>
</feature>
<accession>A0ABT0QA31</accession>
<proteinExistence type="predicted"/>
<dbReference type="InterPro" id="IPR003010">
    <property type="entry name" value="C-N_Hydrolase"/>
</dbReference>
<comment type="caution">
    <text evidence="2">The sequence shown here is derived from an EMBL/GenBank/DDBJ whole genome shotgun (WGS) entry which is preliminary data.</text>
</comment>
<keyword evidence="3" id="KW-1185">Reference proteome</keyword>
<reference evidence="2" key="1">
    <citation type="submission" date="2022-05" db="EMBL/GenBank/DDBJ databases">
        <authorList>
            <person name="Park J.-S."/>
        </authorList>
    </citation>
    <scope>NUCLEOTIDE SEQUENCE</scope>
    <source>
        <strain evidence="2">2012CJ34-3</strain>
    </source>
</reference>